<feature type="non-terminal residue" evidence="1">
    <location>
        <position position="1"/>
    </location>
</feature>
<evidence type="ECO:0000313" key="2">
    <source>
        <dbReference type="Proteomes" id="UP000308600"/>
    </source>
</evidence>
<evidence type="ECO:0000313" key="1">
    <source>
        <dbReference type="EMBL" id="TFK74171.1"/>
    </source>
</evidence>
<name>A0ACD3B8B1_9AGAR</name>
<accession>A0ACD3B8B1</accession>
<dbReference type="EMBL" id="ML208270">
    <property type="protein sequence ID" value="TFK74171.1"/>
    <property type="molecule type" value="Genomic_DNA"/>
</dbReference>
<protein>
    <submittedName>
        <fullName evidence="1">Uncharacterized protein</fullName>
    </submittedName>
</protein>
<organism evidence="1 2">
    <name type="scientific">Pluteus cervinus</name>
    <dbReference type="NCBI Taxonomy" id="181527"/>
    <lineage>
        <taxon>Eukaryota</taxon>
        <taxon>Fungi</taxon>
        <taxon>Dikarya</taxon>
        <taxon>Basidiomycota</taxon>
        <taxon>Agaricomycotina</taxon>
        <taxon>Agaricomycetes</taxon>
        <taxon>Agaricomycetidae</taxon>
        <taxon>Agaricales</taxon>
        <taxon>Pluteineae</taxon>
        <taxon>Pluteaceae</taxon>
        <taxon>Pluteus</taxon>
    </lineage>
</organism>
<sequence>PNFLSNFTFTFRILITFSMPLVPVLYFLYSSQDGGVRFGMWGWCLDSDGVCQHPIKLGYTWEPEISSPITKAHVFFPIAAFSTLCALLSLVPVLVKRTSKTERIFSYLCLFSFLMSAIPTLFALSIWSVAKDRFLAAGFEAHFGPLPWMALAATFLLMI</sequence>
<keyword evidence="2" id="KW-1185">Reference proteome</keyword>
<reference evidence="1 2" key="1">
    <citation type="journal article" date="2019" name="Nat. Ecol. Evol.">
        <title>Megaphylogeny resolves global patterns of mushroom evolution.</title>
        <authorList>
            <person name="Varga T."/>
            <person name="Krizsan K."/>
            <person name="Foldi C."/>
            <person name="Dima B."/>
            <person name="Sanchez-Garcia M."/>
            <person name="Sanchez-Ramirez S."/>
            <person name="Szollosi G.J."/>
            <person name="Szarkandi J.G."/>
            <person name="Papp V."/>
            <person name="Albert L."/>
            <person name="Andreopoulos W."/>
            <person name="Angelini C."/>
            <person name="Antonin V."/>
            <person name="Barry K.W."/>
            <person name="Bougher N.L."/>
            <person name="Buchanan P."/>
            <person name="Buyck B."/>
            <person name="Bense V."/>
            <person name="Catcheside P."/>
            <person name="Chovatia M."/>
            <person name="Cooper J."/>
            <person name="Damon W."/>
            <person name="Desjardin D."/>
            <person name="Finy P."/>
            <person name="Geml J."/>
            <person name="Haridas S."/>
            <person name="Hughes K."/>
            <person name="Justo A."/>
            <person name="Karasinski D."/>
            <person name="Kautmanova I."/>
            <person name="Kiss B."/>
            <person name="Kocsube S."/>
            <person name="Kotiranta H."/>
            <person name="LaButti K.M."/>
            <person name="Lechner B.E."/>
            <person name="Liimatainen K."/>
            <person name="Lipzen A."/>
            <person name="Lukacs Z."/>
            <person name="Mihaltcheva S."/>
            <person name="Morgado L.N."/>
            <person name="Niskanen T."/>
            <person name="Noordeloos M.E."/>
            <person name="Ohm R.A."/>
            <person name="Ortiz-Santana B."/>
            <person name="Ovrebo C."/>
            <person name="Racz N."/>
            <person name="Riley R."/>
            <person name="Savchenko A."/>
            <person name="Shiryaev A."/>
            <person name="Soop K."/>
            <person name="Spirin V."/>
            <person name="Szebenyi C."/>
            <person name="Tomsovsky M."/>
            <person name="Tulloss R.E."/>
            <person name="Uehling J."/>
            <person name="Grigoriev I.V."/>
            <person name="Vagvolgyi C."/>
            <person name="Papp T."/>
            <person name="Martin F.M."/>
            <person name="Miettinen O."/>
            <person name="Hibbett D.S."/>
            <person name="Nagy L.G."/>
        </authorList>
    </citation>
    <scope>NUCLEOTIDE SEQUENCE [LARGE SCALE GENOMIC DNA]</scope>
    <source>
        <strain evidence="1 2">NL-1719</strain>
    </source>
</reference>
<feature type="non-terminal residue" evidence="1">
    <location>
        <position position="159"/>
    </location>
</feature>
<proteinExistence type="predicted"/>
<gene>
    <name evidence="1" type="ORF">BDN72DRAFT_722782</name>
</gene>
<dbReference type="Proteomes" id="UP000308600">
    <property type="component" value="Unassembled WGS sequence"/>
</dbReference>